<sequence length="293" mass="32279">MMKTPVQVITLLLGWLLLLCPPVYSQSVSPVALPGTELRPIVSSVLKGETYQLLVHLPDNYDPGKKYDVLFVLDGVGAFSTAINCLGILHGECDKSYNEPLLIGISDGAEIGKPGNKRDRDFTPTAFKTEWGSGGGGGGPAFLRFLEEEVIPYVEKQYSVTKNRAIYGYSYGGLFTSYVLLAKPKLFNKVLIGSPSLFADNGVIFRKFEPDYARAHTDLPVNVWLSVGEKDEFLVDDTKKFAGVLKNRKYPSLRLQTATLSGLNHLTGIQPTMLQAFKWAYCETQTATPKSNE</sequence>
<dbReference type="InterPro" id="IPR050583">
    <property type="entry name" value="Mycobacterial_A85_antigen"/>
</dbReference>
<protein>
    <submittedName>
        <fullName evidence="1">Alpha/beta hydrolase</fullName>
    </submittedName>
</protein>
<comment type="caution">
    <text evidence="1">The sequence shown here is derived from an EMBL/GenBank/DDBJ whole genome shotgun (WGS) entry which is preliminary data.</text>
</comment>
<organism evidence="1 2">
    <name type="scientific">Spirosoma soli</name>
    <dbReference type="NCBI Taxonomy" id="1770529"/>
    <lineage>
        <taxon>Bacteria</taxon>
        <taxon>Pseudomonadati</taxon>
        <taxon>Bacteroidota</taxon>
        <taxon>Cytophagia</taxon>
        <taxon>Cytophagales</taxon>
        <taxon>Cytophagaceae</taxon>
        <taxon>Spirosoma</taxon>
    </lineage>
</organism>
<reference evidence="2" key="1">
    <citation type="journal article" date="2019" name="Int. J. Syst. Evol. Microbiol.">
        <title>The Global Catalogue of Microorganisms (GCM) 10K type strain sequencing project: providing services to taxonomists for standard genome sequencing and annotation.</title>
        <authorList>
            <consortium name="The Broad Institute Genomics Platform"/>
            <consortium name="The Broad Institute Genome Sequencing Center for Infectious Disease"/>
            <person name="Wu L."/>
            <person name="Ma J."/>
        </authorList>
    </citation>
    <scope>NUCLEOTIDE SEQUENCE [LARGE SCALE GENOMIC DNA]</scope>
    <source>
        <strain evidence="2">KCTC 42805</strain>
    </source>
</reference>
<name>A0ABW5M4L6_9BACT</name>
<dbReference type="InterPro" id="IPR000801">
    <property type="entry name" value="Esterase-like"/>
</dbReference>
<dbReference type="PANTHER" id="PTHR48098:SF6">
    <property type="entry name" value="FERRI-BACILLIBACTIN ESTERASE BESA"/>
    <property type="match status" value="1"/>
</dbReference>
<dbReference type="EMBL" id="JBHULN010000005">
    <property type="protein sequence ID" value="MFD2571056.1"/>
    <property type="molecule type" value="Genomic_DNA"/>
</dbReference>
<accession>A0ABW5M4L6</accession>
<dbReference type="GO" id="GO:0016787">
    <property type="term" value="F:hydrolase activity"/>
    <property type="evidence" value="ECO:0007669"/>
    <property type="project" value="UniProtKB-KW"/>
</dbReference>
<dbReference type="Proteomes" id="UP001597469">
    <property type="component" value="Unassembled WGS sequence"/>
</dbReference>
<dbReference type="Gene3D" id="3.40.50.1820">
    <property type="entry name" value="alpha/beta hydrolase"/>
    <property type="match status" value="1"/>
</dbReference>
<evidence type="ECO:0000313" key="1">
    <source>
        <dbReference type="EMBL" id="MFD2571056.1"/>
    </source>
</evidence>
<dbReference type="PANTHER" id="PTHR48098">
    <property type="entry name" value="ENTEROCHELIN ESTERASE-RELATED"/>
    <property type="match status" value="1"/>
</dbReference>
<proteinExistence type="predicted"/>
<dbReference type="SUPFAM" id="SSF53474">
    <property type="entry name" value="alpha/beta-Hydrolases"/>
    <property type="match status" value="1"/>
</dbReference>
<dbReference type="InterPro" id="IPR029058">
    <property type="entry name" value="AB_hydrolase_fold"/>
</dbReference>
<keyword evidence="1" id="KW-0378">Hydrolase</keyword>
<keyword evidence="2" id="KW-1185">Reference proteome</keyword>
<dbReference type="Pfam" id="PF00756">
    <property type="entry name" value="Esterase"/>
    <property type="match status" value="1"/>
</dbReference>
<evidence type="ECO:0000313" key="2">
    <source>
        <dbReference type="Proteomes" id="UP001597469"/>
    </source>
</evidence>
<gene>
    <name evidence="1" type="ORF">ACFSUS_10455</name>
</gene>